<protein>
    <submittedName>
        <fullName evidence="2">ABC transporter permease subunit</fullName>
    </submittedName>
</protein>
<sequence>MGNLIRAEFRKIFTTKLWWALLIPTVVLALGWSWIWAALATSLSDKITSDPEMQQLGVSVNTLPLSVFGFARAINISTIFPMIMGGLALSSEISRRTITTSYLTAPSRVSLLTSKLITYVVFGLLYGVVITAFASLGIAIGSDKALLPDVGGWALMASVGILETLLWTLLAIGVGALIGNVVGSVLTLLLYSLMLENLIDLVLPGHWAGILPNGAANGLTGSVASKIFLDTVPPIENPTLRDGVERVVRGVSGAAGAFDWWASGLIFAGWMAVFFGLGWLISQRRDIT</sequence>
<feature type="transmembrane region" description="Helical" evidence="1">
    <location>
        <begin position="116"/>
        <end position="140"/>
    </location>
</feature>
<accession>A0A5B2WTL0</accession>
<dbReference type="OrthoDB" id="5244396at2"/>
<gene>
    <name evidence="2" type="ORF">F0L68_30880</name>
</gene>
<keyword evidence="3" id="KW-1185">Reference proteome</keyword>
<feature type="transmembrane region" description="Helical" evidence="1">
    <location>
        <begin position="260"/>
        <end position="281"/>
    </location>
</feature>
<reference evidence="2 3" key="1">
    <citation type="submission" date="2019-09" db="EMBL/GenBank/DDBJ databases">
        <title>Goodfellowia gen. nov., a new genus of the Pseudonocardineae related to Actinoalloteichus, containing Goodfellowia coeruleoviolacea gen. nov., comb. nov. gen. nov., comb. nov.</title>
        <authorList>
            <person name="Labeda D."/>
        </authorList>
    </citation>
    <scope>NUCLEOTIDE SEQUENCE [LARGE SCALE GENOMIC DNA]</scope>
    <source>
        <strain evidence="2 3">AN110305</strain>
    </source>
</reference>
<dbReference type="RefSeq" id="WP_149853380.1">
    <property type="nucleotide sequence ID" value="NZ_VUOB01000062.1"/>
</dbReference>
<dbReference type="PANTHER" id="PTHR37305">
    <property type="entry name" value="INTEGRAL MEMBRANE PROTEIN-RELATED"/>
    <property type="match status" value="1"/>
</dbReference>
<evidence type="ECO:0000313" key="3">
    <source>
        <dbReference type="Proteomes" id="UP000323454"/>
    </source>
</evidence>
<evidence type="ECO:0000313" key="2">
    <source>
        <dbReference type="EMBL" id="KAA2254328.1"/>
    </source>
</evidence>
<organism evidence="2 3">
    <name type="scientific">Solihabitans fulvus</name>
    <dbReference type="NCBI Taxonomy" id="1892852"/>
    <lineage>
        <taxon>Bacteria</taxon>
        <taxon>Bacillati</taxon>
        <taxon>Actinomycetota</taxon>
        <taxon>Actinomycetes</taxon>
        <taxon>Pseudonocardiales</taxon>
        <taxon>Pseudonocardiaceae</taxon>
        <taxon>Solihabitans</taxon>
    </lineage>
</organism>
<name>A0A5B2WTL0_9PSEU</name>
<evidence type="ECO:0000256" key="1">
    <source>
        <dbReference type="SAM" id="Phobius"/>
    </source>
</evidence>
<feature type="transmembrane region" description="Helical" evidence="1">
    <location>
        <begin position="63"/>
        <end position="89"/>
    </location>
</feature>
<keyword evidence="1" id="KW-1133">Transmembrane helix</keyword>
<dbReference type="AlphaFoldDB" id="A0A5B2WTL0"/>
<feature type="transmembrane region" description="Helical" evidence="1">
    <location>
        <begin position="21"/>
        <end position="43"/>
    </location>
</feature>
<dbReference type="Proteomes" id="UP000323454">
    <property type="component" value="Unassembled WGS sequence"/>
</dbReference>
<dbReference type="PANTHER" id="PTHR37305:SF1">
    <property type="entry name" value="MEMBRANE PROTEIN"/>
    <property type="match status" value="1"/>
</dbReference>
<comment type="caution">
    <text evidence="2">The sequence shown here is derived from an EMBL/GenBank/DDBJ whole genome shotgun (WGS) entry which is preliminary data.</text>
</comment>
<keyword evidence="1" id="KW-0812">Transmembrane</keyword>
<dbReference type="EMBL" id="VUOB01000062">
    <property type="protein sequence ID" value="KAA2254328.1"/>
    <property type="molecule type" value="Genomic_DNA"/>
</dbReference>
<keyword evidence="1" id="KW-0472">Membrane</keyword>
<feature type="transmembrane region" description="Helical" evidence="1">
    <location>
        <begin position="152"/>
        <end position="170"/>
    </location>
</feature>
<proteinExistence type="predicted"/>
<feature type="transmembrane region" description="Helical" evidence="1">
    <location>
        <begin position="177"/>
        <end position="194"/>
    </location>
</feature>
<reference evidence="2 3" key="2">
    <citation type="submission" date="2019-09" db="EMBL/GenBank/DDBJ databases">
        <authorList>
            <person name="Jin C."/>
        </authorList>
    </citation>
    <scope>NUCLEOTIDE SEQUENCE [LARGE SCALE GENOMIC DNA]</scope>
    <source>
        <strain evidence="2 3">AN110305</strain>
    </source>
</reference>